<dbReference type="RefSeq" id="WP_150585987.1">
    <property type="nucleotide sequence ID" value="NZ_CABPSE010000012.1"/>
</dbReference>
<dbReference type="Proteomes" id="UP000383971">
    <property type="component" value="Unassembled WGS sequence"/>
</dbReference>
<accession>A0A5E4WRZ5</accession>
<sequence length="76" mass="8360">MPVNADDTVKCIDCGHYRMKDAGQMGRLGFGLCAMSPSTSSFPSSVYPRQCAQFRLADEKTLGARRAWLEKRGEAS</sequence>
<name>A0A5E4WRZ5_9BURK</name>
<keyword evidence="2" id="KW-1185">Reference proteome</keyword>
<protein>
    <submittedName>
        <fullName evidence="1">Uncharacterized protein</fullName>
    </submittedName>
</protein>
<gene>
    <name evidence="1" type="ORF">PCO31111_03467</name>
</gene>
<reference evidence="1 2" key="1">
    <citation type="submission" date="2019-08" db="EMBL/GenBank/DDBJ databases">
        <authorList>
            <person name="Peeters C."/>
        </authorList>
    </citation>
    <scope>NUCLEOTIDE SEQUENCE [LARGE SCALE GENOMIC DNA]</scope>
    <source>
        <strain evidence="1 2">LMG 31111</strain>
    </source>
</reference>
<proteinExistence type="predicted"/>
<dbReference type="EMBL" id="CABPSE010000012">
    <property type="protein sequence ID" value="VVE27271.1"/>
    <property type="molecule type" value="Genomic_DNA"/>
</dbReference>
<evidence type="ECO:0000313" key="2">
    <source>
        <dbReference type="Proteomes" id="UP000383971"/>
    </source>
</evidence>
<evidence type="ECO:0000313" key="1">
    <source>
        <dbReference type="EMBL" id="VVE27271.1"/>
    </source>
</evidence>
<organism evidence="1 2">
    <name type="scientific">Pandoraea communis</name>
    <dbReference type="NCBI Taxonomy" id="2508297"/>
    <lineage>
        <taxon>Bacteria</taxon>
        <taxon>Pseudomonadati</taxon>
        <taxon>Pseudomonadota</taxon>
        <taxon>Betaproteobacteria</taxon>
        <taxon>Burkholderiales</taxon>
        <taxon>Burkholderiaceae</taxon>
        <taxon>Pandoraea</taxon>
    </lineage>
</organism>
<dbReference type="AlphaFoldDB" id="A0A5E4WRZ5"/>